<accession>A0ACB8RZG7</accession>
<sequence length="427" mass="44700">MVTFHLALKLSTLLAGAWHVASVSAFPGGAGHGKPADSLVAASWYAGWHADDVPLATVSWSKYTHMTYSFAETAPSVKSLSLSDSDVTLLQQFVSVAHAHGVKALVSVGGWTGGLYYSTDVGSAANRTAFVKTITQLATKYKLDGIDFDWEYPNNAGIGCNQVNANDVAHFLSFLQELRADPVGAKLFLTAATAVLPWSDASGNPSTNLSGFATVLDYIAIMNYDVWGPWSPTAGPNAPLDDACVADPNTQAVGSAVSAVKAWHAAGIPYSKIVLGVAGYGHSFRVKPADALPQGANGPLASFPVFDAADQPLGDKWDDPDPGPDECGNPQGAEGDFDYWGLIAGGILHADGTPAAGISYSFDACSQTPYVYNATSQVFVAYDDAKSFAAKGAFIKKTGLRGFAMWETGGDYKDTLMTSIRGAAGFA</sequence>
<gene>
    <name evidence="1" type="ORF">FA95DRAFT_1588407</name>
</gene>
<dbReference type="Proteomes" id="UP000814033">
    <property type="component" value="Unassembled WGS sequence"/>
</dbReference>
<dbReference type="EMBL" id="MU275876">
    <property type="protein sequence ID" value="KAI0049236.1"/>
    <property type="molecule type" value="Genomic_DNA"/>
</dbReference>
<keyword evidence="1" id="KW-0378">Hydrolase</keyword>
<protein>
    <submittedName>
        <fullName evidence="1">Glycoside hydrolase family 18 protein</fullName>
    </submittedName>
</protein>
<reference evidence="1" key="2">
    <citation type="journal article" date="2022" name="New Phytol.">
        <title>Evolutionary transition to the ectomycorrhizal habit in the genomes of a hyperdiverse lineage of mushroom-forming fungi.</title>
        <authorList>
            <person name="Looney B."/>
            <person name="Miyauchi S."/>
            <person name="Morin E."/>
            <person name="Drula E."/>
            <person name="Courty P.E."/>
            <person name="Kohler A."/>
            <person name="Kuo A."/>
            <person name="LaButti K."/>
            <person name="Pangilinan J."/>
            <person name="Lipzen A."/>
            <person name="Riley R."/>
            <person name="Andreopoulos W."/>
            <person name="He G."/>
            <person name="Johnson J."/>
            <person name="Nolan M."/>
            <person name="Tritt A."/>
            <person name="Barry K.W."/>
            <person name="Grigoriev I.V."/>
            <person name="Nagy L.G."/>
            <person name="Hibbett D."/>
            <person name="Henrissat B."/>
            <person name="Matheny P.B."/>
            <person name="Labbe J."/>
            <person name="Martin F.M."/>
        </authorList>
    </citation>
    <scope>NUCLEOTIDE SEQUENCE</scope>
    <source>
        <strain evidence="1">FP105234-sp</strain>
    </source>
</reference>
<evidence type="ECO:0000313" key="1">
    <source>
        <dbReference type="EMBL" id="KAI0049236.1"/>
    </source>
</evidence>
<comment type="caution">
    <text evidence="1">The sequence shown here is derived from an EMBL/GenBank/DDBJ whole genome shotgun (WGS) entry which is preliminary data.</text>
</comment>
<proteinExistence type="predicted"/>
<name>A0ACB8RZG7_9AGAM</name>
<evidence type="ECO:0000313" key="2">
    <source>
        <dbReference type="Proteomes" id="UP000814033"/>
    </source>
</evidence>
<keyword evidence="2" id="KW-1185">Reference proteome</keyword>
<organism evidence="1 2">
    <name type="scientific">Auriscalpium vulgare</name>
    <dbReference type="NCBI Taxonomy" id="40419"/>
    <lineage>
        <taxon>Eukaryota</taxon>
        <taxon>Fungi</taxon>
        <taxon>Dikarya</taxon>
        <taxon>Basidiomycota</taxon>
        <taxon>Agaricomycotina</taxon>
        <taxon>Agaricomycetes</taxon>
        <taxon>Russulales</taxon>
        <taxon>Auriscalpiaceae</taxon>
        <taxon>Auriscalpium</taxon>
    </lineage>
</organism>
<reference evidence="1" key="1">
    <citation type="submission" date="2021-02" db="EMBL/GenBank/DDBJ databases">
        <authorList>
            <consortium name="DOE Joint Genome Institute"/>
            <person name="Ahrendt S."/>
            <person name="Looney B.P."/>
            <person name="Miyauchi S."/>
            <person name="Morin E."/>
            <person name="Drula E."/>
            <person name="Courty P.E."/>
            <person name="Chicoki N."/>
            <person name="Fauchery L."/>
            <person name="Kohler A."/>
            <person name="Kuo A."/>
            <person name="Labutti K."/>
            <person name="Pangilinan J."/>
            <person name="Lipzen A."/>
            <person name="Riley R."/>
            <person name="Andreopoulos W."/>
            <person name="He G."/>
            <person name="Johnson J."/>
            <person name="Barry K.W."/>
            <person name="Grigoriev I.V."/>
            <person name="Nagy L."/>
            <person name="Hibbett D."/>
            <person name="Henrissat B."/>
            <person name="Matheny P.B."/>
            <person name="Labbe J."/>
            <person name="Martin F."/>
        </authorList>
    </citation>
    <scope>NUCLEOTIDE SEQUENCE</scope>
    <source>
        <strain evidence="1">FP105234-sp</strain>
    </source>
</reference>